<name>A0AAC9PWA0_9FLAO</name>
<accession>A0AAC9PWA0</accession>
<reference evidence="1 2" key="1">
    <citation type="submission" date="2017-01" db="EMBL/GenBank/DDBJ databases">
        <title>Complete genome of Lacinutrix venerupis DOK2-8 isolated from seawater in Dokdo.</title>
        <authorList>
            <person name="Chi W.-J."/>
            <person name="Kim J.H."/>
        </authorList>
    </citation>
    <scope>NUCLEOTIDE SEQUENCE [LARGE SCALE GENOMIC DNA]</scope>
    <source>
        <strain evidence="1 2">DOK2-8</strain>
    </source>
</reference>
<sequence>MIFSKKQFSRILKTDKNSSNKKTTTVQLFSTKKQHLNNLHNNLKQLEFISFFEMHLDKKNEDKYSLSFLQELEKIRHYAKINTLKSIQYCKE</sequence>
<dbReference type="RefSeq" id="WP_076732248.1">
    <property type="nucleotide sequence ID" value="NZ_CP019352.1"/>
</dbReference>
<protein>
    <submittedName>
        <fullName evidence="1">Uncharacterized protein</fullName>
    </submittedName>
</protein>
<proteinExistence type="predicted"/>
<evidence type="ECO:0000313" key="2">
    <source>
        <dbReference type="Proteomes" id="UP000187506"/>
    </source>
</evidence>
<organism evidence="1 2">
    <name type="scientific">Lacinutrix venerupis</name>
    <dbReference type="NCBI Taxonomy" id="1486034"/>
    <lineage>
        <taxon>Bacteria</taxon>
        <taxon>Pseudomonadati</taxon>
        <taxon>Bacteroidota</taxon>
        <taxon>Flavobacteriia</taxon>
        <taxon>Flavobacteriales</taxon>
        <taxon>Flavobacteriaceae</taxon>
        <taxon>Lacinutrix</taxon>
    </lineage>
</organism>
<dbReference type="Proteomes" id="UP000187506">
    <property type="component" value="Chromosome"/>
</dbReference>
<evidence type="ECO:0000313" key="1">
    <source>
        <dbReference type="EMBL" id="APX99619.1"/>
    </source>
</evidence>
<gene>
    <name evidence="1" type="ORF">BWR22_04595</name>
</gene>
<dbReference type="KEGG" id="lvn:BWR22_04595"/>
<dbReference type="AlphaFoldDB" id="A0AAC9PWA0"/>
<keyword evidence="2" id="KW-1185">Reference proteome</keyword>
<dbReference type="EMBL" id="CP019352">
    <property type="protein sequence ID" value="APX99619.1"/>
    <property type="molecule type" value="Genomic_DNA"/>
</dbReference>